<protein>
    <recommendedName>
        <fullName evidence="9">EAL domain-containing protein</fullName>
    </recommendedName>
</protein>
<dbReference type="PROSITE" id="PS50883">
    <property type="entry name" value="EAL"/>
    <property type="match status" value="1"/>
</dbReference>
<dbReference type="InterPro" id="IPR001633">
    <property type="entry name" value="EAL_dom"/>
</dbReference>
<accession>A0ABP7IX22</accession>
<dbReference type="SMART" id="SM00052">
    <property type="entry name" value="EAL"/>
    <property type="match status" value="1"/>
</dbReference>
<evidence type="ECO:0008006" key="9">
    <source>
        <dbReference type="Google" id="ProtNLM"/>
    </source>
</evidence>
<evidence type="ECO:0000259" key="4">
    <source>
        <dbReference type="PROSITE" id="PS50883"/>
    </source>
</evidence>
<feature type="transmembrane region" description="Helical" evidence="3">
    <location>
        <begin position="12"/>
        <end position="34"/>
    </location>
</feature>
<dbReference type="CDD" id="cd01949">
    <property type="entry name" value="GGDEF"/>
    <property type="match status" value="1"/>
</dbReference>
<reference evidence="8" key="1">
    <citation type="journal article" date="2019" name="Int. J. Syst. Evol. Microbiol.">
        <title>The Global Catalogue of Microorganisms (GCM) 10K type strain sequencing project: providing services to taxonomists for standard genome sequencing and annotation.</title>
        <authorList>
            <consortium name="The Broad Institute Genomics Platform"/>
            <consortium name="The Broad Institute Genome Sequencing Center for Infectious Disease"/>
            <person name="Wu L."/>
            <person name="Ma J."/>
        </authorList>
    </citation>
    <scope>NUCLEOTIDE SEQUENCE [LARGE SCALE GENOMIC DNA]</scope>
    <source>
        <strain evidence="8">JCM 16953</strain>
    </source>
</reference>
<dbReference type="EMBL" id="BAABAH010000014">
    <property type="protein sequence ID" value="GAA3829217.1"/>
    <property type="molecule type" value="Genomic_DNA"/>
</dbReference>
<keyword evidence="1 3" id="KW-0812">Transmembrane</keyword>
<evidence type="ECO:0000256" key="3">
    <source>
        <dbReference type="SAM" id="Phobius"/>
    </source>
</evidence>
<feature type="domain" description="HAMP" evidence="5">
    <location>
        <begin position="288"/>
        <end position="340"/>
    </location>
</feature>
<dbReference type="SUPFAM" id="SSF141868">
    <property type="entry name" value="EAL domain-like"/>
    <property type="match status" value="1"/>
</dbReference>
<evidence type="ECO:0000256" key="2">
    <source>
        <dbReference type="ARBA" id="ARBA00022989"/>
    </source>
</evidence>
<dbReference type="NCBIfam" id="TIGR00254">
    <property type="entry name" value="GGDEF"/>
    <property type="match status" value="1"/>
</dbReference>
<keyword evidence="2 3" id="KW-1133">Transmembrane helix</keyword>
<gene>
    <name evidence="7" type="ORF">GCM10022242_33240</name>
</gene>
<feature type="domain" description="GGDEF" evidence="6">
    <location>
        <begin position="374"/>
        <end position="503"/>
    </location>
</feature>
<feature type="transmembrane region" description="Helical" evidence="3">
    <location>
        <begin position="268"/>
        <end position="286"/>
    </location>
</feature>
<dbReference type="InterPro" id="IPR052155">
    <property type="entry name" value="Biofilm_reg_signaling"/>
</dbReference>
<evidence type="ECO:0000259" key="5">
    <source>
        <dbReference type="PROSITE" id="PS50885"/>
    </source>
</evidence>
<dbReference type="SUPFAM" id="SSF55073">
    <property type="entry name" value="Nucleotide cyclase"/>
    <property type="match status" value="1"/>
</dbReference>
<dbReference type="CDD" id="cd18773">
    <property type="entry name" value="PDC1_HK_sensor"/>
    <property type="match status" value="1"/>
</dbReference>
<dbReference type="CDD" id="cd01948">
    <property type="entry name" value="EAL"/>
    <property type="match status" value="1"/>
</dbReference>
<dbReference type="PROSITE" id="PS50887">
    <property type="entry name" value="GGDEF"/>
    <property type="match status" value="1"/>
</dbReference>
<dbReference type="RefSeq" id="WP_344777505.1">
    <property type="nucleotide sequence ID" value="NZ_BAABAH010000014.1"/>
</dbReference>
<name>A0ABP7IX22_9ACTN</name>
<dbReference type="InterPro" id="IPR029787">
    <property type="entry name" value="Nucleotide_cyclase"/>
</dbReference>
<organism evidence="7 8">
    <name type="scientific">Nocardioides panacisoli</name>
    <dbReference type="NCBI Taxonomy" id="627624"/>
    <lineage>
        <taxon>Bacteria</taxon>
        <taxon>Bacillati</taxon>
        <taxon>Actinomycetota</taxon>
        <taxon>Actinomycetes</taxon>
        <taxon>Propionibacteriales</taxon>
        <taxon>Nocardioidaceae</taxon>
        <taxon>Nocardioides</taxon>
    </lineage>
</organism>
<dbReference type="SMART" id="SM00304">
    <property type="entry name" value="HAMP"/>
    <property type="match status" value="1"/>
</dbReference>
<evidence type="ECO:0000313" key="7">
    <source>
        <dbReference type="EMBL" id="GAA3829217.1"/>
    </source>
</evidence>
<dbReference type="InterPro" id="IPR043128">
    <property type="entry name" value="Rev_trsase/Diguanyl_cyclase"/>
</dbReference>
<dbReference type="SMART" id="SM00267">
    <property type="entry name" value="GGDEF"/>
    <property type="match status" value="1"/>
</dbReference>
<dbReference type="Pfam" id="PF00990">
    <property type="entry name" value="GGDEF"/>
    <property type="match status" value="1"/>
</dbReference>
<proteinExistence type="predicted"/>
<dbReference type="InterPro" id="IPR035919">
    <property type="entry name" value="EAL_sf"/>
</dbReference>
<comment type="caution">
    <text evidence="7">The sequence shown here is derived from an EMBL/GenBank/DDBJ whole genome shotgun (WGS) entry which is preliminary data.</text>
</comment>
<dbReference type="PANTHER" id="PTHR44757:SF2">
    <property type="entry name" value="BIOFILM ARCHITECTURE MAINTENANCE PROTEIN MBAA"/>
    <property type="match status" value="1"/>
</dbReference>
<dbReference type="Gene3D" id="3.30.70.270">
    <property type="match status" value="1"/>
</dbReference>
<dbReference type="PROSITE" id="PS50885">
    <property type="entry name" value="HAMP"/>
    <property type="match status" value="1"/>
</dbReference>
<dbReference type="InterPro" id="IPR003660">
    <property type="entry name" value="HAMP_dom"/>
</dbReference>
<dbReference type="PROSITE" id="PS51257">
    <property type="entry name" value="PROKAR_LIPOPROTEIN"/>
    <property type="match status" value="1"/>
</dbReference>
<feature type="domain" description="EAL" evidence="4">
    <location>
        <begin position="512"/>
        <end position="759"/>
    </location>
</feature>
<evidence type="ECO:0000259" key="6">
    <source>
        <dbReference type="PROSITE" id="PS50887"/>
    </source>
</evidence>
<dbReference type="PANTHER" id="PTHR44757">
    <property type="entry name" value="DIGUANYLATE CYCLASE DGCP"/>
    <property type="match status" value="1"/>
</dbReference>
<dbReference type="Gene3D" id="3.30.450.20">
    <property type="entry name" value="PAS domain"/>
    <property type="match status" value="1"/>
</dbReference>
<dbReference type="Pfam" id="PF00563">
    <property type="entry name" value="EAL"/>
    <property type="match status" value="1"/>
</dbReference>
<dbReference type="Gene3D" id="6.10.340.10">
    <property type="match status" value="1"/>
</dbReference>
<keyword evidence="3" id="KW-0472">Membrane</keyword>
<dbReference type="Proteomes" id="UP001501821">
    <property type="component" value="Unassembled WGS sequence"/>
</dbReference>
<sequence length="759" mass="80623">MPARRVGRSVTASVVAGFAACLVAVGALIVWVTAATFDRERDRAEGQLTALAATEATEFGSLFDSAAPLLDNLARNPGLRQLDRRGCERALAPLASVRSAARIVVVTAGGRTVCALSGDRGETVPNTAYSEALHEATTVPDDRIFIDPGSGHPAVTIAAPIPGPGHPVGAVVAVLFTDVPELALPAGADAATVVVAIDPASGLVAATTPHAPYEPGAAVAWTRPPAVGVDGTRRIWREVEVPATGWRILAGLDEHAATASARDQRRSLLLFGGAIVALVIALAVALHRRLARPIRRLGSAIAASRDGGPRRPAPESGPTEVAEVARAFNDLVEAHDGLVRRLRHNARHDSLTGLLNRRGVTRELTRLLADAEAAPVVVLFIDLDRFKLVNDSHGHDVGDRLLVELADRLRAAVPRDWIVSRFGGDEFVVLGPRTADPRPAVERLAAVLRGTIRVDGLELRVGGSTGIARSRPGLSGDDLIREADTAMYRAKEEGRGGWAEFDDHMQTLAVERLRTEGELRRALERGELTLRYQPLVDLATGRTAGVEALLRWQHPRRGLLSPEAFLHVAEDSDLILEIGSWVATEAARHAQAWRAAGCPKRVSINVSAAELLRTDVVATLGRALAETGARATDLMVEVTESAVLTDIEATVVQLEMLRSLGVGVALDDFGTGFSSLSHLRELPADEIKIDRTFVAELGSNPVCDAIVSAVITLAHAIGLVVVGEGIETERQRTHLALLGCHQGQGYLLGRPAPPDKIPC</sequence>
<dbReference type="Pfam" id="PF00672">
    <property type="entry name" value="HAMP"/>
    <property type="match status" value="1"/>
</dbReference>
<evidence type="ECO:0000256" key="1">
    <source>
        <dbReference type="ARBA" id="ARBA00022692"/>
    </source>
</evidence>
<evidence type="ECO:0000313" key="8">
    <source>
        <dbReference type="Proteomes" id="UP001501821"/>
    </source>
</evidence>
<keyword evidence="8" id="KW-1185">Reference proteome</keyword>
<dbReference type="InterPro" id="IPR000160">
    <property type="entry name" value="GGDEF_dom"/>
</dbReference>
<dbReference type="Gene3D" id="3.20.20.450">
    <property type="entry name" value="EAL domain"/>
    <property type="match status" value="1"/>
</dbReference>
<dbReference type="CDD" id="cd06225">
    <property type="entry name" value="HAMP"/>
    <property type="match status" value="1"/>
</dbReference>